<dbReference type="NCBIfam" id="TIGR00644">
    <property type="entry name" value="recJ"/>
    <property type="match status" value="1"/>
</dbReference>
<dbReference type="InterPro" id="IPR001667">
    <property type="entry name" value="DDH_dom"/>
</dbReference>
<evidence type="ECO:0000259" key="1">
    <source>
        <dbReference type="Pfam" id="PF01368"/>
    </source>
</evidence>
<dbReference type="InterPro" id="IPR038763">
    <property type="entry name" value="DHH_sf"/>
</dbReference>
<dbReference type="Proteomes" id="UP000001175">
    <property type="component" value="Chromosome"/>
</dbReference>
<name>A0A0H3K1U0_SYNP6</name>
<evidence type="ECO:0000313" key="3">
    <source>
        <dbReference type="EMBL" id="BAD79193.1"/>
    </source>
</evidence>
<dbReference type="SUPFAM" id="SSF64182">
    <property type="entry name" value="DHH phosphoesterases"/>
    <property type="match status" value="1"/>
</dbReference>
<protein>
    <submittedName>
        <fullName evidence="3">Single-stranded DNA-specific exonuclease</fullName>
    </submittedName>
</protein>
<evidence type="ECO:0000259" key="2">
    <source>
        <dbReference type="Pfam" id="PF02272"/>
    </source>
</evidence>
<dbReference type="EMBL" id="AP008231">
    <property type="protein sequence ID" value="BAD79193.1"/>
    <property type="molecule type" value="Genomic_DNA"/>
</dbReference>
<organism evidence="3 4">
    <name type="scientific">Synechococcus sp. (strain ATCC 27144 / PCC 6301 / SAUG 1402/1)</name>
    <name type="common">Anacystis nidulans</name>
    <dbReference type="NCBI Taxonomy" id="269084"/>
    <lineage>
        <taxon>Bacteria</taxon>
        <taxon>Bacillati</taxon>
        <taxon>Cyanobacteriota</taxon>
        <taxon>Cyanophyceae</taxon>
        <taxon>Synechococcales</taxon>
        <taxon>Synechococcaceae</taxon>
        <taxon>Synechococcus</taxon>
    </lineage>
</organism>
<dbReference type="Gene3D" id="3.10.310.30">
    <property type="match status" value="1"/>
</dbReference>
<dbReference type="GO" id="GO:0006310">
    <property type="term" value="P:DNA recombination"/>
    <property type="evidence" value="ECO:0007669"/>
    <property type="project" value="InterPro"/>
</dbReference>
<dbReference type="eggNOG" id="COG0608">
    <property type="taxonomic scope" value="Bacteria"/>
</dbReference>
<dbReference type="AlphaFoldDB" id="A0A0H3K1U0"/>
<evidence type="ECO:0000313" key="4">
    <source>
        <dbReference type="Proteomes" id="UP000001175"/>
    </source>
</evidence>
<feature type="domain" description="DHHA1" evidence="2">
    <location>
        <begin position="366"/>
        <end position="462"/>
    </location>
</feature>
<dbReference type="Pfam" id="PF02272">
    <property type="entry name" value="DHHA1"/>
    <property type="match status" value="1"/>
</dbReference>
<sequence length="775" mass="87410">MQRTWRSPQVFQLPAGWLQQVQQAYPHDYAEVLAQLIWQRQLATPASLAGFLNPDRYLPTGPEAFGVEMDGAIARLLQAHANPDDRLLIWGDFDADGLTATAVLWEGLGQYFPQTERLFWTIPDRLQQSHGLNLEGLEQAIANGITLVITCDTGCSDAELLQWASDRGLDVIVTDHHTLLPERPPVTALINPRQLPTDHPLATLSGVAVAYKLIEALYQALPLATAQPLEHLLDLVAIGLIADLVDLRGDCRYLAQRGLQQLQQLAQVRPQASRRPGITELLNRCRGSGDRPTDIRFGLGPRLNAVSRLQGKADLALQLLTSRDPTAARRLAQQVEELNQRRQRLQRDLLRELEPQIQQQRDRAALVLVGEGWHGGLLGLVASQVAHREDKPTLVLSLDPPKTQPRLARGSARSITGLNLYELLANQRSLLLRFGGHPQAAGLTLIDEHLPLLREALEQRLQQYPPDRSQAAIAPELTVSVADLDRPLFRALYALEPCDRLPQLEVRRCRLQRQWQNSVGSGPYRRQYWTFQITDDRGAIAQGQYWPESNAETLPPEGDRCDLVIELDLRSAAGDQNRKELVARLLAWRLPQSESAIPMPDLLDWRSQLPDPAIAAHILTTCPWSWEELASHWQQALRLQQPLALAYPHPEAESLERGWRQWLGILTALAQRSQPVPWPQLSDHLGWPTALISTGLQVCQPLGYHWQASAEGLLLIWPDRAQLAWQSPHLQQTHQQWQRLLREWQRRRQFFAEASLKTLAAGLNDRYNLRTSEPA</sequence>
<dbReference type="PANTHER" id="PTHR30255">
    <property type="entry name" value="SINGLE-STRANDED-DNA-SPECIFIC EXONUCLEASE RECJ"/>
    <property type="match status" value="1"/>
</dbReference>
<keyword evidence="3" id="KW-0540">Nuclease</keyword>
<dbReference type="GO" id="GO:0003676">
    <property type="term" value="F:nucleic acid binding"/>
    <property type="evidence" value="ECO:0007669"/>
    <property type="project" value="InterPro"/>
</dbReference>
<proteinExistence type="predicted"/>
<dbReference type="PANTHER" id="PTHR30255:SF2">
    <property type="entry name" value="SINGLE-STRANDED-DNA-SPECIFIC EXONUCLEASE RECJ"/>
    <property type="match status" value="1"/>
</dbReference>
<feature type="domain" description="DDH" evidence="1">
    <location>
        <begin position="87"/>
        <end position="239"/>
    </location>
</feature>
<reference evidence="3 4" key="1">
    <citation type="journal article" date="2007" name="Photosyn. Res.">
        <title>Complete nucleotide sequence of the freshwater unicellular cyanobacterium Synechococcus elongatus PCC 6301 chromosome: gene content and organization.</title>
        <authorList>
            <person name="Sugita C."/>
            <person name="Ogata K."/>
            <person name="Shikata M."/>
            <person name="Jikuya H."/>
            <person name="Takano J."/>
            <person name="Furumichi M."/>
            <person name="Kanehisa M."/>
            <person name="Omata T."/>
            <person name="Sugiura M."/>
            <person name="Sugita M."/>
        </authorList>
    </citation>
    <scope>NUCLEOTIDE SEQUENCE [LARGE SCALE GENOMIC DNA]</scope>
    <source>
        <strain evidence="4">ATCC 27144 / PCC 6301 / SAUG 1402/1</strain>
    </source>
</reference>
<keyword evidence="3" id="KW-0378">Hydrolase</keyword>
<dbReference type="GO" id="GO:0008409">
    <property type="term" value="F:5'-3' exonuclease activity"/>
    <property type="evidence" value="ECO:0007669"/>
    <property type="project" value="InterPro"/>
</dbReference>
<dbReference type="InterPro" id="IPR004610">
    <property type="entry name" value="RecJ"/>
</dbReference>
<dbReference type="InterPro" id="IPR003156">
    <property type="entry name" value="DHHA1_dom"/>
</dbReference>
<dbReference type="Gene3D" id="3.90.1640.30">
    <property type="match status" value="1"/>
</dbReference>
<dbReference type="GeneID" id="72429340"/>
<dbReference type="RefSeq" id="WP_011243315.1">
    <property type="nucleotide sequence ID" value="NC_006576.1"/>
</dbReference>
<dbReference type="GO" id="GO:0006281">
    <property type="term" value="P:DNA repair"/>
    <property type="evidence" value="ECO:0007669"/>
    <property type="project" value="InterPro"/>
</dbReference>
<gene>
    <name evidence="3" type="primary">recJ</name>
    <name evidence="3" type="ordered locus">syc1003_d</name>
</gene>
<dbReference type="Pfam" id="PF01368">
    <property type="entry name" value="DHH"/>
    <property type="match status" value="1"/>
</dbReference>
<accession>A0A0H3K1U0</accession>
<dbReference type="KEGG" id="syc:syc1003_d"/>
<dbReference type="InterPro" id="IPR051673">
    <property type="entry name" value="SSDNA_exonuclease_RecJ"/>
</dbReference>
<keyword evidence="3" id="KW-0269">Exonuclease</keyword>